<organism evidence="2 3">
    <name type="scientific">Asparagus officinalis</name>
    <name type="common">Garden asparagus</name>
    <dbReference type="NCBI Taxonomy" id="4686"/>
    <lineage>
        <taxon>Eukaryota</taxon>
        <taxon>Viridiplantae</taxon>
        <taxon>Streptophyta</taxon>
        <taxon>Embryophyta</taxon>
        <taxon>Tracheophyta</taxon>
        <taxon>Spermatophyta</taxon>
        <taxon>Magnoliopsida</taxon>
        <taxon>Liliopsida</taxon>
        <taxon>Asparagales</taxon>
        <taxon>Asparagaceae</taxon>
        <taxon>Asparagoideae</taxon>
        <taxon>Asparagus</taxon>
    </lineage>
</organism>
<dbReference type="AlphaFoldDB" id="A0A5P1F715"/>
<dbReference type="OMA" id="CHATHNG"/>
<sequence length="415" mass="45881">MKVYRVSRAMSWKKNMVLMLVGLQYLVQFHIVKVQCHATHNGDYAVDREGLGVTYKHSVKTVQNARGDIFDCVDIYEQPALDHPSLKDHRIQMAPSSFPGGQTEEGASKIFPHDIFLNEDCPIGTIPITRSRKNGSCLTNTSSSKTMDVTQDKVLKPLGSYEAQVRMKSGSYYGAEATLNVYGLPQVSANHLSSSIICILNDGDGRGDVEKDNSIMAGWMVNPSLYGDNNTHLFINWTIDGFRNTGCYDHLCPGFVQVNPGIPLGATLGPLSVYDGTQYAIRLLVFKDPTTGDWWLAFGKNKEAVGYWPKSLFNTLNDHATKVYWGGLVKSPINEPSAPMGSGHFAAEGLRRACYSADLYLVDGSNDYMRIPEDEVEFRHSDPGCYRTTGYLMNMNFGSQGFLFGGPGNCALMMI</sequence>
<dbReference type="OrthoDB" id="784883at2759"/>
<feature type="domain" description="Neprosin PEP catalytic" evidence="1">
    <location>
        <begin position="154"/>
        <end position="411"/>
    </location>
</feature>
<dbReference type="PROSITE" id="PS52045">
    <property type="entry name" value="NEPROSIN_PEP_CD"/>
    <property type="match status" value="1"/>
</dbReference>
<dbReference type="EMBL" id="CM007383">
    <property type="protein sequence ID" value="ONK73962.1"/>
    <property type="molecule type" value="Genomic_DNA"/>
</dbReference>
<dbReference type="Proteomes" id="UP000243459">
    <property type="component" value="Chromosome 3"/>
</dbReference>
<dbReference type="Pfam" id="PF14365">
    <property type="entry name" value="Neprosin_AP"/>
    <property type="match status" value="1"/>
</dbReference>
<dbReference type="Gene3D" id="3.90.1320.10">
    <property type="entry name" value="Outer-capsid protein sigma 3, large lobe"/>
    <property type="match status" value="1"/>
</dbReference>
<dbReference type="Gramene" id="ONK73962">
    <property type="protein sequence ID" value="ONK73962"/>
    <property type="gene ID" value="A4U43_C03F1380"/>
</dbReference>
<proteinExistence type="predicted"/>
<dbReference type="InterPro" id="IPR053168">
    <property type="entry name" value="Glutamic_endopeptidase"/>
</dbReference>
<evidence type="ECO:0000313" key="2">
    <source>
        <dbReference type="EMBL" id="ONK73962.1"/>
    </source>
</evidence>
<evidence type="ECO:0000259" key="1">
    <source>
        <dbReference type="PROSITE" id="PS52045"/>
    </source>
</evidence>
<dbReference type="InterPro" id="IPR025521">
    <property type="entry name" value="Neprosin_propep"/>
</dbReference>
<dbReference type="PANTHER" id="PTHR31589">
    <property type="entry name" value="PROTEIN, PUTATIVE (DUF239)-RELATED-RELATED"/>
    <property type="match status" value="1"/>
</dbReference>
<protein>
    <recommendedName>
        <fullName evidence="1">Neprosin PEP catalytic domain-containing protein</fullName>
    </recommendedName>
</protein>
<reference evidence="3" key="1">
    <citation type="journal article" date="2017" name="Nat. Commun.">
        <title>The asparagus genome sheds light on the origin and evolution of a young Y chromosome.</title>
        <authorList>
            <person name="Harkess A."/>
            <person name="Zhou J."/>
            <person name="Xu C."/>
            <person name="Bowers J.E."/>
            <person name="Van der Hulst R."/>
            <person name="Ayyampalayam S."/>
            <person name="Mercati F."/>
            <person name="Riccardi P."/>
            <person name="McKain M.R."/>
            <person name="Kakrana A."/>
            <person name="Tang H."/>
            <person name="Ray J."/>
            <person name="Groenendijk J."/>
            <person name="Arikit S."/>
            <person name="Mathioni S.M."/>
            <person name="Nakano M."/>
            <person name="Shan H."/>
            <person name="Telgmann-Rauber A."/>
            <person name="Kanno A."/>
            <person name="Yue Z."/>
            <person name="Chen H."/>
            <person name="Li W."/>
            <person name="Chen Y."/>
            <person name="Xu X."/>
            <person name="Zhang Y."/>
            <person name="Luo S."/>
            <person name="Chen H."/>
            <person name="Gao J."/>
            <person name="Mao Z."/>
            <person name="Pires J.C."/>
            <person name="Luo M."/>
            <person name="Kudrna D."/>
            <person name="Wing R.A."/>
            <person name="Meyers B.C."/>
            <person name="Yi K."/>
            <person name="Kong H."/>
            <person name="Lavrijsen P."/>
            <person name="Sunseri F."/>
            <person name="Falavigna A."/>
            <person name="Ye Y."/>
            <person name="Leebens-Mack J.H."/>
            <person name="Chen G."/>
        </authorList>
    </citation>
    <scope>NUCLEOTIDE SEQUENCE [LARGE SCALE GENOMIC DNA]</scope>
    <source>
        <strain evidence="3">cv. DH0086</strain>
    </source>
</reference>
<accession>A0A5P1F715</accession>
<dbReference type="PANTHER" id="PTHR31589:SF246">
    <property type="entry name" value="CARBOXYL-TERMINAL PEPTIDASE"/>
    <property type="match status" value="1"/>
</dbReference>
<dbReference type="Pfam" id="PF03080">
    <property type="entry name" value="Neprosin"/>
    <property type="match status" value="1"/>
</dbReference>
<gene>
    <name evidence="2" type="ORF">A4U43_C03F1380</name>
</gene>
<evidence type="ECO:0000313" key="3">
    <source>
        <dbReference type="Proteomes" id="UP000243459"/>
    </source>
</evidence>
<name>A0A5P1F715_ASPOF</name>
<dbReference type="InterPro" id="IPR004314">
    <property type="entry name" value="Neprosin"/>
</dbReference>
<keyword evidence="3" id="KW-1185">Reference proteome</keyword>